<dbReference type="HOGENOM" id="CLU_016170_0_0_1"/>
<accession>H3ATN7</accession>
<evidence type="ECO:0000256" key="1">
    <source>
        <dbReference type="ARBA" id="ARBA00004370"/>
    </source>
</evidence>
<reference evidence="9" key="1">
    <citation type="submission" date="2011-08" db="EMBL/GenBank/DDBJ databases">
        <title>The draft genome of Latimeria chalumnae.</title>
        <authorList>
            <person name="Di Palma F."/>
            <person name="Alfoldi J."/>
            <person name="Johnson J."/>
            <person name="Berlin A."/>
            <person name="Gnerre S."/>
            <person name="Jaffe D."/>
            <person name="MacCallum I."/>
            <person name="Young S."/>
            <person name="Walker B.J."/>
            <person name="Lander E."/>
            <person name="Lindblad-Toh K."/>
        </authorList>
    </citation>
    <scope>NUCLEOTIDE SEQUENCE [LARGE SCALE GENOMIC DNA]</scope>
    <source>
        <strain evidence="9">Wild caught</strain>
    </source>
</reference>
<dbReference type="EMBL" id="AFYH01146799">
    <property type="status" value="NOT_ANNOTATED_CDS"/>
    <property type="molecule type" value="Genomic_DNA"/>
</dbReference>
<dbReference type="EMBL" id="AFYH01146801">
    <property type="status" value="NOT_ANNOTATED_CDS"/>
    <property type="molecule type" value="Genomic_DNA"/>
</dbReference>
<keyword evidence="6" id="KW-1133">Transmembrane helix</keyword>
<proteinExistence type="predicted"/>
<dbReference type="EMBL" id="AFYH01146802">
    <property type="status" value="NOT_ANNOTATED_CDS"/>
    <property type="molecule type" value="Genomic_DNA"/>
</dbReference>
<evidence type="ECO:0000256" key="6">
    <source>
        <dbReference type="SAM" id="Phobius"/>
    </source>
</evidence>
<dbReference type="Pfam" id="PF00028">
    <property type="entry name" value="Cadherin"/>
    <property type="match status" value="4"/>
</dbReference>
<dbReference type="GO" id="GO:0000902">
    <property type="term" value="P:cell morphogenesis"/>
    <property type="evidence" value="ECO:0007669"/>
    <property type="project" value="TreeGrafter"/>
</dbReference>
<feature type="domain" description="Cadherin" evidence="7">
    <location>
        <begin position="692"/>
        <end position="790"/>
    </location>
</feature>
<dbReference type="GO" id="GO:0007043">
    <property type="term" value="P:cell-cell junction assembly"/>
    <property type="evidence" value="ECO:0007669"/>
    <property type="project" value="TreeGrafter"/>
</dbReference>
<dbReference type="STRING" id="7897.ENSLACP00000013008"/>
<sequence>MCILHAFNIYFQVVLPLSTKSIGNTVQEIQVPENYDGNFPHFLTKINISVEKHYNIQLSGDDKGIFGIDAQSGFLYVSEPLDREAQDVYNLQVYVINGDAQSFPDPLTIQIVVKDENDHVPLFTEEMFSGIISQGTYEGVSFLFICATDLDDPATPNADLRYKIIAQTPQEPSRNMFQIDSRTGAISLTSAGASSLNLSQVNTWDLNVQVKDMGDDYGGHYAFAKVKIDVVENTWAAPAHVSLQENLNETYPIFISHVHWNGYEVYYSLEGNFSQGLFSIDGDGNICVGRMLDREIQAEYQIMVFAENKEGLLYSDPLKLTLTVIDDNDNAPVFSQEVYEAAIPELAAEEIGAEVARVKAEDADDPNTNNAVITFKILSQEPKVPSDTLFDIDQETGAITVQASSFDTNIAKQYKLKVVATDLVGQRQDWSSTCTVIVDVIDANDNPPVFPQAEYGPFILPENAETGKLVTTIVASDGDEHATDHWFVEYTFESGNEDETFQILTNKQTNTASIVLEKELDYEKLKEYALTISAKNVADLVGVEYGPSSTATVFVVVENINEDPVLSQDSYEVTVAENIEPGTILLTVQGSDPDILQKPSLSYFLRNDDDQHLSIDEESGEIKITHALDKERMHGSYIVEVVAQEKENPFRSVTAEVVIHIQDVNDNAPILVGDYSGEYLCTPKREKQSILIRAFDYDGAGNGAPFTFTLADQPTVQRNWRINRLNDTHAHLSMELSWLEPKVHLVPITITDSGTPSQRQHIQLPVNICTCTIRGNCIIEVNAMTGKPTVLSAVGILLGTLGAIGFLLLIIFGRMATSGTKKRKQREASLDKALLKSAV</sequence>
<dbReference type="GO" id="GO:0007156">
    <property type="term" value="P:homophilic cell adhesion via plasma membrane adhesion molecules"/>
    <property type="evidence" value="ECO:0007669"/>
    <property type="project" value="InterPro"/>
</dbReference>
<reference evidence="8" key="2">
    <citation type="submission" date="2025-08" db="UniProtKB">
        <authorList>
            <consortium name="Ensembl"/>
        </authorList>
    </citation>
    <scope>IDENTIFICATION</scope>
</reference>
<evidence type="ECO:0000259" key="7">
    <source>
        <dbReference type="PROSITE" id="PS50268"/>
    </source>
</evidence>
<feature type="domain" description="Cadherin" evidence="7">
    <location>
        <begin position="54"/>
        <end position="123"/>
    </location>
</feature>
<name>H3ATN7_LATCH</name>
<dbReference type="FunCoup" id="H3ATN7">
    <property type="interactions" value="16"/>
</dbReference>
<dbReference type="PANTHER" id="PTHR24027">
    <property type="entry name" value="CADHERIN-23"/>
    <property type="match status" value="1"/>
</dbReference>
<dbReference type="OMA" id="INLPTVC"/>
<dbReference type="GO" id="GO:0016477">
    <property type="term" value="P:cell migration"/>
    <property type="evidence" value="ECO:0007669"/>
    <property type="project" value="TreeGrafter"/>
</dbReference>
<evidence type="ECO:0000256" key="5">
    <source>
        <dbReference type="PROSITE-ProRule" id="PRU00043"/>
    </source>
</evidence>
<dbReference type="EMBL" id="AFYH01146800">
    <property type="status" value="NOT_ANNOTATED_CDS"/>
    <property type="molecule type" value="Genomic_DNA"/>
</dbReference>
<dbReference type="PROSITE" id="PS00232">
    <property type="entry name" value="CADHERIN_1"/>
    <property type="match status" value="4"/>
</dbReference>
<dbReference type="EMBL" id="AFYH01146804">
    <property type="status" value="NOT_ANNOTATED_CDS"/>
    <property type="molecule type" value="Genomic_DNA"/>
</dbReference>
<dbReference type="PRINTS" id="PR00205">
    <property type="entry name" value="CADHERIN"/>
</dbReference>
<protein>
    <submittedName>
        <fullName evidence="8">Cadherin 16, KSP-cadherin</fullName>
    </submittedName>
</protein>
<dbReference type="CDD" id="cd11304">
    <property type="entry name" value="Cadherin_repeat"/>
    <property type="match status" value="6"/>
</dbReference>
<dbReference type="GO" id="GO:0034332">
    <property type="term" value="P:adherens junction organization"/>
    <property type="evidence" value="ECO:0007669"/>
    <property type="project" value="TreeGrafter"/>
</dbReference>
<keyword evidence="3 5" id="KW-0106">Calcium</keyword>
<dbReference type="EMBL" id="AFYH01146807">
    <property type="status" value="NOT_ANNOTATED_CDS"/>
    <property type="molecule type" value="Genomic_DNA"/>
</dbReference>
<dbReference type="InterPro" id="IPR015919">
    <property type="entry name" value="Cadherin-like_sf"/>
</dbReference>
<dbReference type="GO" id="GO:0045296">
    <property type="term" value="F:cadherin binding"/>
    <property type="evidence" value="ECO:0007669"/>
    <property type="project" value="TreeGrafter"/>
</dbReference>
<dbReference type="GO" id="GO:0044331">
    <property type="term" value="P:cell-cell adhesion mediated by cadherin"/>
    <property type="evidence" value="ECO:0007669"/>
    <property type="project" value="TreeGrafter"/>
</dbReference>
<comment type="subcellular location">
    <subcellularLocation>
        <location evidence="1">Membrane</location>
    </subcellularLocation>
</comment>
<keyword evidence="9" id="KW-1185">Reference proteome</keyword>
<dbReference type="Proteomes" id="UP000008672">
    <property type="component" value="Unassembled WGS sequence"/>
</dbReference>
<dbReference type="GO" id="GO:0016342">
    <property type="term" value="C:catenin complex"/>
    <property type="evidence" value="ECO:0007669"/>
    <property type="project" value="TreeGrafter"/>
</dbReference>
<dbReference type="GeneTree" id="ENSGT00940000165234"/>
<evidence type="ECO:0000313" key="9">
    <source>
        <dbReference type="Proteomes" id="UP000008672"/>
    </source>
</evidence>
<dbReference type="SUPFAM" id="SSF49313">
    <property type="entry name" value="Cadherin-like"/>
    <property type="match status" value="7"/>
</dbReference>
<dbReference type="EMBL" id="AFYH01146805">
    <property type="status" value="NOT_ANNOTATED_CDS"/>
    <property type="molecule type" value="Genomic_DNA"/>
</dbReference>
<organism evidence="8 9">
    <name type="scientific">Latimeria chalumnae</name>
    <name type="common">Coelacanth</name>
    <dbReference type="NCBI Taxonomy" id="7897"/>
    <lineage>
        <taxon>Eukaryota</taxon>
        <taxon>Metazoa</taxon>
        <taxon>Chordata</taxon>
        <taxon>Craniata</taxon>
        <taxon>Vertebrata</taxon>
        <taxon>Euteleostomi</taxon>
        <taxon>Coelacanthiformes</taxon>
        <taxon>Coelacanthidae</taxon>
        <taxon>Latimeria</taxon>
    </lineage>
</organism>
<feature type="domain" description="Cadherin" evidence="7">
    <location>
        <begin position="567"/>
        <end position="671"/>
    </location>
</feature>
<dbReference type="SMART" id="SM00112">
    <property type="entry name" value="CA"/>
    <property type="match status" value="6"/>
</dbReference>
<dbReference type="EMBL" id="AFYH01146808">
    <property type="status" value="NOT_ANNOTATED_CDS"/>
    <property type="molecule type" value="Genomic_DNA"/>
</dbReference>
<feature type="domain" description="Cadherin" evidence="7">
    <location>
        <begin position="335"/>
        <end position="450"/>
    </location>
</feature>
<reference evidence="8" key="3">
    <citation type="submission" date="2025-09" db="UniProtKB">
        <authorList>
            <consortium name="Ensembl"/>
        </authorList>
    </citation>
    <scope>IDENTIFICATION</scope>
</reference>
<dbReference type="InterPro" id="IPR020894">
    <property type="entry name" value="Cadherin_CS"/>
</dbReference>
<dbReference type="InterPro" id="IPR002126">
    <property type="entry name" value="Cadherin-like_dom"/>
</dbReference>
<evidence type="ECO:0000256" key="4">
    <source>
        <dbReference type="ARBA" id="ARBA00023136"/>
    </source>
</evidence>
<evidence type="ECO:0000256" key="2">
    <source>
        <dbReference type="ARBA" id="ARBA00022737"/>
    </source>
</evidence>
<dbReference type="GO" id="GO:0005509">
    <property type="term" value="F:calcium ion binding"/>
    <property type="evidence" value="ECO:0007669"/>
    <property type="project" value="UniProtKB-UniRule"/>
</dbReference>
<dbReference type="GO" id="GO:0005912">
    <property type="term" value="C:adherens junction"/>
    <property type="evidence" value="ECO:0007669"/>
    <property type="project" value="TreeGrafter"/>
</dbReference>
<dbReference type="Ensembl" id="ENSLACT00000013103.1">
    <property type="protein sequence ID" value="ENSLACP00000013008.1"/>
    <property type="gene ID" value="ENSLACG00000011461.1"/>
</dbReference>
<dbReference type="PROSITE" id="PS50268">
    <property type="entry name" value="CADHERIN_2"/>
    <property type="match status" value="6"/>
</dbReference>
<dbReference type="Gene3D" id="2.60.40.60">
    <property type="entry name" value="Cadherins"/>
    <property type="match status" value="7"/>
</dbReference>
<dbReference type="InterPro" id="IPR039808">
    <property type="entry name" value="Cadherin"/>
</dbReference>
<evidence type="ECO:0000256" key="3">
    <source>
        <dbReference type="ARBA" id="ARBA00022837"/>
    </source>
</evidence>
<keyword evidence="2" id="KW-0677">Repeat</keyword>
<dbReference type="InParanoid" id="H3ATN7"/>
<dbReference type="AlphaFoldDB" id="H3ATN7"/>
<dbReference type="EMBL" id="AFYH01146803">
    <property type="status" value="NOT_ANNOTATED_CDS"/>
    <property type="molecule type" value="Genomic_DNA"/>
</dbReference>
<dbReference type="EMBL" id="AFYH01146806">
    <property type="status" value="NOT_ANNOTATED_CDS"/>
    <property type="molecule type" value="Genomic_DNA"/>
</dbReference>
<feature type="domain" description="Cadherin" evidence="7">
    <location>
        <begin position="460"/>
        <end position="566"/>
    </location>
</feature>
<keyword evidence="6" id="KW-0812">Transmembrane</keyword>
<feature type="domain" description="Cadherin" evidence="7">
    <location>
        <begin position="124"/>
        <end position="334"/>
    </location>
</feature>
<dbReference type="eggNOG" id="KOG3594">
    <property type="taxonomic scope" value="Eukaryota"/>
</dbReference>
<keyword evidence="4 6" id="KW-0472">Membrane</keyword>
<dbReference type="GO" id="GO:0016339">
    <property type="term" value="P:calcium-dependent cell-cell adhesion via plasma membrane cell adhesion molecules"/>
    <property type="evidence" value="ECO:0007669"/>
    <property type="project" value="TreeGrafter"/>
</dbReference>
<dbReference type="GO" id="GO:0008013">
    <property type="term" value="F:beta-catenin binding"/>
    <property type="evidence" value="ECO:0007669"/>
    <property type="project" value="TreeGrafter"/>
</dbReference>
<feature type="transmembrane region" description="Helical" evidence="6">
    <location>
        <begin position="790"/>
        <end position="816"/>
    </location>
</feature>
<dbReference type="PANTHER" id="PTHR24027:SF424">
    <property type="entry name" value="CADHERIN-16 ISOFORM X3"/>
    <property type="match status" value="1"/>
</dbReference>
<evidence type="ECO:0000313" key="8">
    <source>
        <dbReference type="Ensembl" id="ENSLACP00000013008.1"/>
    </source>
</evidence>